<name>A0A370N590_9BURK</name>
<dbReference type="EMBL" id="QHKS01000013">
    <property type="protein sequence ID" value="RDK00793.1"/>
    <property type="molecule type" value="Genomic_DNA"/>
</dbReference>
<evidence type="ECO:0000256" key="4">
    <source>
        <dbReference type="ARBA" id="ARBA00019595"/>
    </source>
</evidence>
<accession>A0A370N590</accession>
<dbReference type="InterPro" id="IPR014710">
    <property type="entry name" value="RmlC-like_jellyroll"/>
</dbReference>
<sequence>MTIQVMHTAIRDVKLIAPLISSDGSGVFFESFDQSEFEEKIIRGYTFVQDHHWVSARHVLRGMHYQLQRPQGKLVRVVVGEIFYAAIDLRRWSPTFGRWIGARLSASNCQQLWIPPGFAHGWVVLSDVAELLCKTTERSHPEHERTLLWNDPDIGVAWELDEPPIVSRNDAAGVSFSMSEIY</sequence>
<dbReference type="PANTHER" id="PTHR21047:SF2">
    <property type="entry name" value="THYMIDINE DIPHOSPHO-4-KETO-RHAMNOSE 3,5-EPIMERASE"/>
    <property type="match status" value="1"/>
</dbReference>
<comment type="pathway">
    <text evidence="5">Carbohydrate biosynthesis; dTDP-L-rhamnose biosynthesis.</text>
</comment>
<organism evidence="6 7">
    <name type="scientific">Paraburkholderia lacunae</name>
    <dbReference type="NCBI Taxonomy" id="2211104"/>
    <lineage>
        <taxon>Bacteria</taxon>
        <taxon>Pseudomonadati</taxon>
        <taxon>Pseudomonadota</taxon>
        <taxon>Betaproteobacteria</taxon>
        <taxon>Burkholderiales</taxon>
        <taxon>Burkholderiaceae</taxon>
        <taxon>Paraburkholderia</taxon>
    </lineage>
</organism>
<dbReference type="GO" id="GO:0005829">
    <property type="term" value="C:cytosol"/>
    <property type="evidence" value="ECO:0007669"/>
    <property type="project" value="TreeGrafter"/>
</dbReference>
<dbReference type="RefSeq" id="WP_115103320.1">
    <property type="nucleotide sequence ID" value="NZ_QHKS01000013.1"/>
</dbReference>
<dbReference type="Gene3D" id="2.60.120.10">
    <property type="entry name" value="Jelly Rolls"/>
    <property type="match status" value="1"/>
</dbReference>
<evidence type="ECO:0000256" key="1">
    <source>
        <dbReference type="ARBA" id="ARBA00001298"/>
    </source>
</evidence>
<comment type="caution">
    <text evidence="6">The sequence shown here is derived from an EMBL/GenBank/DDBJ whole genome shotgun (WGS) entry which is preliminary data.</text>
</comment>
<dbReference type="OrthoDB" id="9800680at2"/>
<reference evidence="7" key="1">
    <citation type="submission" date="2018-05" db="EMBL/GenBank/DDBJ databases">
        <authorList>
            <person name="Feng T."/>
        </authorList>
    </citation>
    <scope>NUCLEOTIDE SEQUENCE [LARGE SCALE GENOMIC DNA]</scope>
    <source>
        <strain evidence="7">S27</strain>
    </source>
</reference>
<dbReference type="Proteomes" id="UP000254875">
    <property type="component" value="Unassembled WGS sequence"/>
</dbReference>
<dbReference type="AlphaFoldDB" id="A0A370N590"/>
<dbReference type="Pfam" id="PF00908">
    <property type="entry name" value="dTDP_sugar_isom"/>
    <property type="match status" value="1"/>
</dbReference>
<protein>
    <recommendedName>
        <fullName evidence="4 5">dTDP-4-dehydrorhamnose 3,5-epimerase</fullName>
        <ecNumber evidence="3 5">5.1.3.13</ecNumber>
    </recommendedName>
    <alternativeName>
        <fullName evidence="5">Thymidine diphospho-4-keto-rhamnose 3,5-epimerase</fullName>
    </alternativeName>
</protein>
<evidence type="ECO:0000256" key="5">
    <source>
        <dbReference type="RuleBase" id="RU364069"/>
    </source>
</evidence>
<dbReference type="CDD" id="cd00438">
    <property type="entry name" value="cupin_RmlC"/>
    <property type="match status" value="1"/>
</dbReference>
<comment type="catalytic activity">
    <reaction evidence="1 5">
        <text>dTDP-4-dehydro-6-deoxy-alpha-D-glucose = dTDP-4-dehydro-beta-L-rhamnose</text>
        <dbReference type="Rhea" id="RHEA:16969"/>
        <dbReference type="ChEBI" id="CHEBI:57649"/>
        <dbReference type="ChEBI" id="CHEBI:62830"/>
        <dbReference type="EC" id="5.1.3.13"/>
    </reaction>
</comment>
<dbReference type="PANTHER" id="PTHR21047">
    <property type="entry name" value="DTDP-6-DEOXY-D-GLUCOSE-3,5 EPIMERASE"/>
    <property type="match status" value="1"/>
</dbReference>
<keyword evidence="5" id="KW-0413">Isomerase</keyword>
<evidence type="ECO:0000256" key="2">
    <source>
        <dbReference type="ARBA" id="ARBA00001997"/>
    </source>
</evidence>
<evidence type="ECO:0000256" key="3">
    <source>
        <dbReference type="ARBA" id="ARBA00012098"/>
    </source>
</evidence>
<comment type="similarity">
    <text evidence="5">Belongs to the dTDP-4-dehydrorhamnose 3,5-epimerase family.</text>
</comment>
<proteinExistence type="inferred from homology"/>
<dbReference type="NCBIfam" id="TIGR01221">
    <property type="entry name" value="rmlC"/>
    <property type="match status" value="1"/>
</dbReference>
<dbReference type="InterPro" id="IPR000888">
    <property type="entry name" value="RmlC-like"/>
</dbReference>
<comment type="subunit">
    <text evidence="5">Homodimer.</text>
</comment>
<dbReference type="EC" id="5.1.3.13" evidence="3 5"/>
<evidence type="ECO:0000313" key="6">
    <source>
        <dbReference type="EMBL" id="RDK00793.1"/>
    </source>
</evidence>
<evidence type="ECO:0000313" key="7">
    <source>
        <dbReference type="Proteomes" id="UP000254875"/>
    </source>
</evidence>
<dbReference type="SUPFAM" id="SSF51182">
    <property type="entry name" value="RmlC-like cupins"/>
    <property type="match status" value="1"/>
</dbReference>
<comment type="function">
    <text evidence="2 5">Catalyzes the epimerization of the C3' and C5'positions of dTDP-6-deoxy-D-xylo-4-hexulose, forming dTDP-6-deoxy-L-lyxo-4-hexulose.</text>
</comment>
<keyword evidence="7" id="KW-1185">Reference proteome</keyword>
<dbReference type="GO" id="GO:0019305">
    <property type="term" value="P:dTDP-rhamnose biosynthetic process"/>
    <property type="evidence" value="ECO:0007669"/>
    <property type="project" value="UniProtKB-UniRule"/>
</dbReference>
<dbReference type="UniPathway" id="UPA00124"/>
<gene>
    <name evidence="6" type="primary">rfbC</name>
    <name evidence="6" type="ORF">DLM46_20805</name>
</gene>
<dbReference type="InterPro" id="IPR011051">
    <property type="entry name" value="RmlC_Cupin_sf"/>
</dbReference>
<dbReference type="GO" id="GO:0008830">
    <property type="term" value="F:dTDP-4-dehydrorhamnose 3,5-epimerase activity"/>
    <property type="evidence" value="ECO:0007669"/>
    <property type="project" value="UniProtKB-UniRule"/>
</dbReference>
<dbReference type="GO" id="GO:0000271">
    <property type="term" value="P:polysaccharide biosynthetic process"/>
    <property type="evidence" value="ECO:0007669"/>
    <property type="project" value="TreeGrafter"/>
</dbReference>